<organism evidence="1 2">
    <name type="scientific">Pseudoalteromonas phenolica</name>
    <dbReference type="NCBI Taxonomy" id="161398"/>
    <lineage>
        <taxon>Bacteria</taxon>
        <taxon>Pseudomonadati</taxon>
        <taxon>Pseudomonadota</taxon>
        <taxon>Gammaproteobacteria</taxon>
        <taxon>Alteromonadales</taxon>
        <taxon>Pseudoalteromonadaceae</taxon>
        <taxon>Pseudoalteromonas</taxon>
    </lineage>
</organism>
<dbReference type="AlphaFoldDB" id="A0A4Q7IQF4"/>
<reference evidence="1 2" key="1">
    <citation type="submission" date="2018-01" db="EMBL/GenBank/DDBJ databases">
        <title>Co-occurrence of chitin degradation, pigmentation and bioactivity in marine Pseudoalteromonas.</title>
        <authorList>
            <person name="Paulsen S."/>
            <person name="Gram L."/>
            <person name="Machado H."/>
        </authorList>
    </citation>
    <scope>NUCLEOTIDE SEQUENCE [LARGE SCALE GENOMIC DNA]</scope>
    <source>
        <strain evidence="1 2">S3898</strain>
    </source>
</reference>
<evidence type="ECO:0000313" key="2">
    <source>
        <dbReference type="Proteomes" id="UP000291338"/>
    </source>
</evidence>
<gene>
    <name evidence="1" type="ORF">C1E23_09780</name>
</gene>
<sequence>MLRLTSIFLITFLSGCTATYQPLTATYGYIVIPKEDTYYVEYHGKDKTFVDASWLKAAEETCPDGYMVISKNDETIHGSFKSPVAGQMVNLGTQDFLLSGQIKCNSIIEPKTQLTNTYWLQSKIVQENPMSSAYVAKQINMTHGQVRFLATAPALKIVDYLDWKFGEAVGDIQQVDFKTKIWVNRKGAIPVGYVLKFKENCVQKIKIVPPMAMLLTGYSSSKDAEVIRTADKMVYAIDKNCNEKQS</sequence>
<dbReference type="PROSITE" id="PS51257">
    <property type="entry name" value="PROKAR_LIPOPROTEIN"/>
    <property type="match status" value="1"/>
</dbReference>
<proteinExistence type="predicted"/>
<accession>A0A4Q7IQF4</accession>
<evidence type="ECO:0000313" key="1">
    <source>
        <dbReference type="EMBL" id="RZQ53357.1"/>
    </source>
</evidence>
<comment type="caution">
    <text evidence="1">The sequence shown here is derived from an EMBL/GenBank/DDBJ whole genome shotgun (WGS) entry which is preliminary data.</text>
</comment>
<evidence type="ECO:0008006" key="3">
    <source>
        <dbReference type="Google" id="ProtNLM"/>
    </source>
</evidence>
<name>A0A4Q7IQF4_9GAMM</name>
<dbReference type="EMBL" id="PPSX01000030">
    <property type="protein sequence ID" value="RZQ53357.1"/>
    <property type="molecule type" value="Genomic_DNA"/>
</dbReference>
<protein>
    <recommendedName>
        <fullName evidence="3">Lipoprotein</fullName>
    </recommendedName>
</protein>
<dbReference type="Proteomes" id="UP000291338">
    <property type="component" value="Unassembled WGS sequence"/>
</dbReference>